<dbReference type="InterPro" id="IPR036278">
    <property type="entry name" value="Sialidase_sf"/>
</dbReference>
<dbReference type="PANTHER" id="PTHR47199">
    <property type="entry name" value="PHOTOSYSTEM II STABILITY/ASSEMBLY FACTOR HCF136, CHLOROPLASTIC"/>
    <property type="match status" value="1"/>
</dbReference>
<evidence type="ECO:0000313" key="3">
    <source>
        <dbReference type="Proteomes" id="UP000294599"/>
    </source>
</evidence>
<name>A0A4R3LH67_9GAMM</name>
<dbReference type="Gene3D" id="2.130.10.10">
    <property type="entry name" value="YVTN repeat-like/Quinoprotein amine dehydrogenase"/>
    <property type="match status" value="1"/>
</dbReference>
<dbReference type="AlphaFoldDB" id="A0A4R3LH67"/>
<accession>A0A4R3LH67</accession>
<dbReference type="SUPFAM" id="SSF50939">
    <property type="entry name" value="Sialidases"/>
    <property type="match status" value="1"/>
</dbReference>
<feature type="signal peptide" evidence="1">
    <location>
        <begin position="1"/>
        <end position="29"/>
    </location>
</feature>
<dbReference type="Proteomes" id="UP000294599">
    <property type="component" value="Unassembled WGS sequence"/>
</dbReference>
<sequence length="371" mass="38929">MEPMATPRRSPLKSCLLAASLFAALPLHAAWPDPVDSPAEVMPRAQRSLMLDVAAIPGDRLVAVGERGHILLSDDAGTTWHQAAVPVRSTLTAVAGGNSAVIAAGHDGVILRSTDRGESWQRVREERFSADNHFSPSNGTPLLDVLFLDDDSVLAVGAYALALRSDDAGASWQPLEIDLAGKGGGDAEADDSGDGEDETDGLLFDAEDLAIDDEVDPHLNAIARVGDALVMVGERGSVFRSSDGGESWQRLQLSYGGSMFGILPLSGQSLLVYGLRGRAFQSDDAGDSWRELDTRVTANLFGGDVGDDGSVVLVGAEGVVLRRAAGGDAFTTGIYTNEDGETPIGSAVRLRPDGSLLLIGDRGITTWQAQP</sequence>
<reference evidence="2 3" key="1">
    <citation type="submission" date="2019-03" db="EMBL/GenBank/DDBJ databases">
        <title>Genomic Encyclopedia of Type Strains, Phase IV (KMG-IV): sequencing the most valuable type-strain genomes for metagenomic binning, comparative biology and taxonomic classification.</title>
        <authorList>
            <person name="Goeker M."/>
        </authorList>
    </citation>
    <scope>NUCLEOTIDE SEQUENCE [LARGE SCALE GENOMIC DNA]</scope>
    <source>
        <strain evidence="2 3">DSM 21944</strain>
    </source>
</reference>
<keyword evidence="3" id="KW-1185">Reference proteome</keyword>
<protein>
    <submittedName>
        <fullName evidence="2">Photosystem II stability/assembly factor-like uncharacterized protein</fullName>
    </submittedName>
</protein>
<proteinExistence type="predicted"/>
<feature type="chain" id="PRO_5021026267" evidence="1">
    <location>
        <begin position="30"/>
        <end position="371"/>
    </location>
</feature>
<evidence type="ECO:0000256" key="1">
    <source>
        <dbReference type="SAM" id="SignalP"/>
    </source>
</evidence>
<comment type="caution">
    <text evidence="2">The sequence shown here is derived from an EMBL/GenBank/DDBJ whole genome shotgun (WGS) entry which is preliminary data.</text>
</comment>
<organism evidence="2 3">
    <name type="scientific">Pseudofulvimonas gallinarii</name>
    <dbReference type="NCBI Taxonomy" id="634155"/>
    <lineage>
        <taxon>Bacteria</taxon>
        <taxon>Pseudomonadati</taxon>
        <taxon>Pseudomonadota</taxon>
        <taxon>Gammaproteobacteria</taxon>
        <taxon>Lysobacterales</taxon>
        <taxon>Rhodanobacteraceae</taxon>
        <taxon>Pseudofulvimonas</taxon>
    </lineage>
</organism>
<keyword evidence="1" id="KW-0732">Signal</keyword>
<evidence type="ECO:0000313" key="2">
    <source>
        <dbReference type="EMBL" id="TCS98848.1"/>
    </source>
</evidence>
<dbReference type="EMBL" id="SMAF01000007">
    <property type="protein sequence ID" value="TCS98848.1"/>
    <property type="molecule type" value="Genomic_DNA"/>
</dbReference>
<dbReference type="InterPro" id="IPR015943">
    <property type="entry name" value="WD40/YVTN_repeat-like_dom_sf"/>
</dbReference>
<dbReference type="PANTHER" id="PTHR47199:SF2">
    <property type="entry name" value="PHOTOSYSTEM II STABILITY_ASSEMBLY FACTOR HCF136, CHLOROPLASTIC"/>
    <property type="match status" value="1"/>
</dbReference>
<gene>
    <name evidence="2" type="ORF">EDC25_10745</name>
</gene>